<comment type="subcellular location">
    <subcellularLocation>
        <location evidence="1">Cell envelope</location>
    </subcellularLocation>
</comment>
<dbReference type="EMBL" id="JBHSJF010000008">
    <property type="protein sequence ID" value="MFC5069897.1"/>
    <property type="molecule type" value="Genomic_DNA"/>
</dbReference>
<dbReference type="Gene3D" id="1.50.10.100">
    <property type="entry name" value="Chondroitin AC/alginate lyase"/>
    <property type="match status" value="1"/>
</dbReference>
<feature type="domain" description="Heparinase II/III-like C-terminal" evidence="2">
    <location>
        <begin position="311"/>
        <end position="555"/>
    </location>
</feature>
<sequence length="572" mass="61962">MSVEAIADRTRSNARLAALLAGGAFARLKPQRLLRFSPPFSEPDHLLLSPLPVALGDARRGAELYGGRFAFAGHSVETKGNPVFGIAPPSEEWAKALHCFGWLADLAAADTALTRAFARTSLDEWISTKRLGKAGRGPSITARRLISWLTHAPFLLNGADAGFRKNFFRSLVRHEQRLKRDLRSLSPGMPRLTAAVALTQAGLCLPDATRALRMGSDFLASDLKALVLLDGGPATRNPDDLLAMTVDLLMLKENFARRSMEPPKGMMQLLDRMLPMLRFFRHADGNLALFNGAGPTDRLLLDSILTIDDTQGRPVMNAGYSGYQRIEAGRTVLVADTGRPPPLGLSETAHAGTLSFEMSVGAERLVVNCGAPGPSHAPWRDAARKTAAHSTVTLDDRSSCRFVRGRLVTALVGRLVREGPNEVDVKRDDGRGGTVLRAIHDGYAKPLGLVHERTFRVHADGNRVEGMDVIRPVRQRTTADTVLRFHLHPGVRAARLGRGNSVLLTLPSGDCWTFAVDQQEAHVEESVFFAGDSGPRRAEQIVVRLGRKAGTRVAWSLTHTGNGAGPGAPALF</sequence>
<name>A0ABV9Z840_9HYPH</name>
<proteinExistence type="predicted"/>
<evidence type="ECO:0000256" key="1">
    <source>
        <dbReference type="ARBA" id="ARBA00004196"/>
    </source>
</evidence>
<dbReference type="RefSeq" id="WP_162799736.1">
    <property type="nucleotide sequence ID" value="NZ_JBHSJF010000008.1"/>
</dbReference>
<dbReference type="Proteomes" id="UP001595796">
    <property type="component" value="Unassembled WGS sequence"/>
</dbReference>
<organism evidence="3 4">
    <name type="scientific">Flaviflagellibacter deserti</name>
    <dbReference type="NCBI Taxonomy" id="2267266"/>
    <lineage>
        <taxon>Bacteria</taxon>
        <taxon>Pseudomonadati</taxon>
        <taxon>Pseudomonadota</taxon>
        <taxon>Alphaproteobacteria</taxon>
        <taxon>Hyphomicrobiales</taxon>
        <taxon>Flaviflagellibacter</taxon>
    </lineage>
</organism>
<comment type="caution">
    <text evidence="3">The sequence shown here is derived from an EMBL/GenBank/DDBJ whole genome shotgun (WGS) entry which is preliminary data.</text>
</comment>
<dbReference type="Pfam" id="PF07940">
    <property type="entry name" value="Hepar_II_III_C"/>
    <property type="match status" value="1"/>
</dbReference>
<accession>A0ABV9Z840</accession>
<evidence type="ECO:0000259" key="2">
    <source>
        <dbReference type="Pfam" id="PF07940"/>
    </source>
</evidence>
<evidence type="ECO:0000313" key="3">
    <source>
        <dbReference type="EMBL" id="MFC5069897.1"/>
    </source>
</evidence>
<evidence type="ECO:0000313" key="4">
    <source>
        <dbReference type="Proteomes" id="UP001595796"/>
    </source>
</evidence>
<dbReference type="InterPro" id="IPR012480">
    <property type="entry name" value="Hepar_II_III_C"/>
</dbReference>
<dbReference type="Gene3D" id="2.70.98.70">
    <property type="match status" value="1"/>
</dbReference>
<dbReference type="InterPro" id="IPR008929">
    <property type="entry name" value="Chondroitin_lyas"/>
</dbReference>
<gene>
    <name evidence="3" type="ORF">ACFPFW_17920</name>
</gene>
<reference evidence="4" key="1">
    <citation type="journal article" date="2019" name="Int. J. Syst. Evol. Microbiol.">
        <title>The Global Catalogue of Microorganisms (GCM) 10K type strain sequencing project: providing services to taxonomists for standard genome sequencing and annotation.</title>
        <authorList>
            <consortium name="The Broad Institute Genomics Platform"/>
            <consortium name="The Broad Institute Genome Sequencing Center for Infectious Disease"/>
            <person name="Wu L."/>
            <person name="Ma J."/>
        </authorList>
    </citation>
    <scope>NUCLEOTIDE SEQUENCE [LARGE SCALE GENOMIC DNA]</scope>
    <source>
        <strain evidence="4">CGMCC 1.16444</strain>
    </source>
</reference>
<protein>
    <submittedName>
        <fullName evidence="3">Heparinase II/III family protein</fullName>
    </submittedName>
</protein>
<keyword evidence="4" id="KW-1185">Reference proteome</keyword>